<feature type="domain" description="VOC" evidence="2">
    <location>
        <begin position="38"/>
        <end position="161"/>
    </location>
</feature>
<keyword evidence="4" id="KW-1185">Reference proteome</keyword>
<proteinExistence type="predicted"/>
<feature type="compositionally biased region" description="Basic and acidic residues" evidence="1">
    <location>
        <begin position="1"/>
        <end position="26"/>
    </location>
</feature>
<dbReference type="Proteomes" id="UP001415857">
    <property type="component" value="Unassembled WGS sequence"/>
</dbReference>
<dbReference type="Gene3D" id="3.10.180.10">
    <property type="entry name" value="2,3-Dihydroxybiphenyl 1,2-Dioxygenase, domain 1"/>
    <property type="match status" value="1"/>
</dbReference>
<evidence type="ECO:0000256" key="1">
    <source>
        <dbReference type="SAM" id="MobiDB-lite"/>
    </source>
</evidence>
<dbReference type="Pfam" id="PF00903">
    <property type="entry name" value="Glyoxalase"/>
    <property type="match status" value="1"/>
</dbReference>
<gene>
    <name evidence="3" type="ORF">L1049_012018</name>
</gene>
<evidence type="ECO:0000313" key="3">
    <source>
        <dbReference type="EMBL" id="KAK9283766.1"/>
    </source>
</evidence>
<reference evidence="3 4" key="1">
    <citation type="journal article" date="2024" name="Plant J.">
        <title>Genome sequences and population genomics reveal climatic adaptation and genomic divergence between two closely related sweetgum species.</title>
        <authorList>
            <person name="Xu W.Q."/>
            <person name="Ren C.Q."/>
            <person name="Zhang X.Y."/>
            <person name="Comes H.P."/>
            <person name="Liu X.H."/>
            <person name="Li Y.G."/>
            <person name="Kettle C.J."/>
            <person name="Jalonen R."/>
            <person name="Gaisberger H."/>
            <person name="Ma Y.Z."/>
            <person name="Qiu Y.X."/>
        </authorList>
    </citation>
    <scope>NUCLEOTIDE SEQUENCE [LARGE SCALE GENOMIC DNA]</scope>
    <source>
        <strain evidence="3">Hangzhou</strain>
    </source>
</reference>
<evidence type="ECO:0000259" key="2">
    <source>
        <dbReference type="PROSITE" id="PS51819"/>
    </source>
</evidence>
<feature type="region of interest" description="Disordered" evidence="1">
    <location>
        <begin position="178"/>
        <end position="197"/>
    </location>
</feature>
<dbReference type="PROSITE" id="PS51819">
    <property type="entry name" value="VOC"/>
    <property type="match status" value="1"/>
</dbReference>
<dbReference type="CDD" id="cd07245">
    <property type="entry name" value="VOC_like"/>
    <property type="match status" value="1"/>
</dbReference>
<dbReference type="PANTHER" id="PTHR46142">
    <property type="match status" value="1"/>
</dbReference>
<dbReference type="InterPro" id="IPR037523">
    <property type="entry name" value="VOC_core"/>
</dbReference>
<feature type="region of interest" description="Disordered" evidence="1">
    <location>
        <begin position="1"/>
        <end position="35"/>
    </location>
</feature>
<accession>A0AAP0X091</accession>
<name>A0AAP0X091_LIQFO</name>
<organism evidence="3 4">
    <name type="scientific">Liquidambar formosana</name>
    <name type="common">Formosan gum</name>
    <dbReference type="NCBI Taxonomy" id="63359"/>
    <lineage>
        <taxon>Eukaryota</taxon>
        <taxon>Viridiplantae</taxon>
        <taxon>Streptophyta</taxon>
        <taxon>Embryophyta</taxon>
        <taxon>Tracheophyta</taxon>
        <taxon>Spermatophyta</taxon>
        <taxon>Magnoliopsida</taxon>
        <taxon>eudicotyledons</taxon>
        <taxon>Gunneridae</taxon>
        <taxon>Pentapetalae</taxon>
        <taxon>Saxifragales</taxon>
        <taxon>Altingiaceae</taxon>
        <taxon>Liquidambar</taxon>
    </lineage>
</organism>
<dbReference type="SUPFAM" id="SSF54593">
    <property type="entry name" value="Glyoxalase/Bleomycin resistance protein/Dihydroxybiphenyl dioxygenase"/>
    <property type="match status" value="1"/>
</dbReference>
<dbReference type="InterPro" id="IPR004360">
    <property type="entry name" value="Glyas_Fos-R_dOase_dom"/>
</dbReference>
<evidence type="ECO:0000313" key="4">
    <source>
        <dbReference type="Proteomes" id="UP001415857"/>
    </source>
</evidence>
<sequence>MEKQWESNIKAETRSKEEKPTKKRGEEEAEGHTPPLMALNHVSRLCKAVKDSIDFFVEVMGFVLIERPPAFHFDGAWLFNYGIGIHLIQAKDGDHLPDTDRLDPMDNHISFQCEDMEAMEQRLEEYNVKYMKRTVEDKKGTAIDQLFFKDPDGYMIEICNCENLKLVPAGSLGKIKLPLDRHNPPVDLDNGSDAKSK</sequence>
<comment type="caution">
    <text evidence="3">The sequence shown here is derived from an EMBL/GenBank/DDBJ whole genome shotgun (WGS) entry which is preliminary data.</text>
</comment>
<dbReference type="AlphaFoldDB" id="A0AAP0X091"/>
<dbReference type="EMBL" id="JBBPBK010000006">
    <property type="protein sequence ID" value="KAK9283766.1"/>
    <property type="molecule type" value="Genomic_DNA"/>
</dbReference>
<protein>
    <recommendedName>
        <fullName evidence="2">VOC domain-containing protein</fullName>
    </recommendedName>
</protein>
<dbReference type="PANTHER" id="PTHR46142:SF8">
    <property type="entry name" value="EXPRESSED PROTEIN"/>
    <property type="match status" value="1"/>
</dbReference>
<dbReference type="InterPro" id="IPR029068">
    <property type="entry name" value="Glyas_Bleomycin-R_OHBP_Dase"/>
</dbReference>